<accession>A0A845UN56</accession>
<proteinExistence type="predicted"/>
<name>A0A845UN56_9PROT</name>
<gene>
    <name evidence="1" type="ORF">GL267_10275</name>
</gene>
<evidence type="ECO:0000313" key="1">
    <source>
        <dbReference type="EMBL" id="NDU43008.1"/>
    </source>
</evidence>
<dbReference type="AlphaFoldDB" id="A0A845UN56"/>
<dbReference type="RefSeq" id="WP_163098056.1">
    <property type="nucleotide sequence ID" value="NZ_CP127523.1"/>
</dbReference>
<reference evidence="1" key="1">
    <citation type="submission" date="2019-11" db="EMBL/GenBank/DDBJ databases">
        <title>Acidithiobacillus ferrianus sp. nov.: a facultatively anaerobic and extremely acidophilic chemolithoautotroph.</title>
        <authorList>
            <person name="Norris P.R."/>
            <person name="Falagan C."/>
            <person name="Moya-Beltran A."/>
            <person name="Castro M."/>
            <person name="Quatrini R."/>
            <person name="Johnson D.B."/>
        </authorList>
    </citation>
    <scope>NUCLEOTIDE SEQUENCE [LARGE SCALE GENOMIC DNA]</scope>
    <source>
        <strain evidence="1">MG</strain>
    </source>
</reference>
<protein>
    <submittedName>
        <fullName evidence="1">Uncharacterized protein</fullName>
    </submittedName>
</protein>
<comment type="caution">
    <text evidence="1">The sequence shown here is derived from an EMBL/GenBank/DDBJ whole genome shotgun (WGS) entry which is preliminary data.</text>
</comment>
<dbReference type="EMBL" id="WNJL01000035">
    <property type="protein sequence ID" value="NDU43008.1"/>
    <property type="molecule type" value="Genomic_DNA"/>
</dbReference>
<organism evidence="1">
    <name type="scientific">Acidithiobacillus ferrianus</name>
    <dbReference type="NCBI Taxonomy" id="2678518"/>
    <lineage>
        <taxon>Bacteria</taxon>
        <taxon>Pseudomonadati</taxon>
        <taxon>Pseudomonadota</taxon>
        <taxon>Acidithiobacillia</taxon>
        <taxon>Acidithiobacillales</taxon>
        <taxon>Acidithiobacillaceae</taxon>
        <taxon>Acidithiobacillus</taxon>
    </lineage>
</organism>
<sequence length="72" mass="7934">MPSLRSTSYFWTKTASILAFGALIGLWLGHQDKNYQPSPTSALNAVAFQQVAMLQKVTQDQSTTGAVTERSW</sequence>